<evidence type="ECO:0000313" key="1">
    <source>
        <dbReference type="EMBL" id="KAG0415897.1"/>
    </source>
</evidence>
<organism evidence="1 2">
    <name type="scientific">Ixodes persulcatus</name>
    <name type="common">Taiga tick</name>
    <dbReference type="NCBI Taxonomy" id="34615"/>
    <lineage>
        <taxon>Eukaryota</taxon>
        <taxon>Metazoa</taxon>
        <taxon>Ecdysozoa</taxon>
        <taxon>Arthropoda</taxon>
        <taxon>Chelicerata</taxon>
        <taxon>Arachnida</taxon>
        <taxon>Acari</taxon>
        <taxon>Parasitiformes</taxon>
        <taxon>Ixodida</taxon>
        <taxon>Ixodoidea</taxon>
        <taxon>Ixodidae</taxon>
        <taxon>Ixodinae</taxon>
        <taxon>Ixodes</taxon>
    </lineage>
</organism>
<dbReference type="EMBL" id="JABSTQ010011012">
    <property type="protein sequence ID" value="KAG0415897.1"/>
    <property type="molecule type" value="Genomic_DNA"/>
</dbReference>
<proteinExistence type="predicted"/>
<gene>
    <name evidence="1" type="ORF">HPB47_006925</name>
</gene>
<comment type="caution">
    <text evidence="1">The sequence shown here is derived from an EMBL/GenBank/DDBJ whole genome shotgun (WGS) entry which is preliminary data.</text>
</comment>
<evidence type="ECO:0000313" key="2">
    <source>
        <dbReference type="Proteomes" id="UP000805193"/>
    </source>
</evidence>
<name>A0AC60P8S5_IXOPE</name>
<protein>
    <submittedName>
        <fullName evidence="1">Uncharacterized protein</fullName>
    </submittedName>
</protein>
<sequence>MLKKAALDAFPPPTDTSHETAFADNDSVLQAIAEDIDESNTRFESKSTSPWHSQSRRQETHGTTGGPGGPHHQPPQSRPHQFPPQAFKPIVVGSIGGNNGRYLWLYRDDQGLVHGPYSEDKMASWFESGDLKMSLSVRRTCDQEFQMLGQVIKNWGRFPFKSQGQATSSGDVVDNWLVQKPIKNQRKQPRLPPGRPITASQVSGSRPVLPCSPECEAPFKAVLKPLPPPKERSHCGRHDQREASKPQSAFQRISAQKSTYLFLGDGPQEYPKMCQAVATVEPRSPREGAWGGYEKTSSQRRPIPQPTVVSTRLPPSPQPSTWAGVCQKLPVEPVESWEQPIVIENMTSFPSLEVKGDCVQQQKSLWERRSAADQEFTRWSYESLKALPSYVHVPTLFELLRDVDSNEEIQEYVKMHLGEDDDVKRFSQEFIRRRFRWKELTGWKSPAACFDPGKAGSSNDASVKSKKKMQKLDGSMLGFVMAGDVRKTCR</sequence>
<reference evidence="1 2" key="1">
    <citation type="journal article" date="2020" name="Cell">
        <title>Large-Scale Comparative Analyses of Tick Genomes Elucidate Their Genetic Diversity and Vector Capacities.</title>
        <authorList>
            <consortium name="Tick Genome and Microbiome Consortium (TIGMIC)"/>
            <person name="Jia N."/>
            <person name="Wang J."/>
            <person name="Shi W."/>
            <person name="Du L."/>
            <person name="Sun Y."/>
            <person name="Zhan W."/>
            <person name="Jiang J.F."/>
            <person name="Wang Q."/>
            <person name="Zhang B."/>
            <person name="Ji P."/>
            <person name="Bell-Sakyi L."/>
            <person name="Cui X.M."/>
            <person name="Yuan T.T."/>
            <person name="Jiang B.G."/>
            <person name="Yang W.F."/>
            <person name="Lam T.T."/>
            <person name="Chang Q.C."/>
            <person name="Ding S.J."/>
            <person name="Wang X.J."/>
            <person name="Zhu J.G."/>
            <person name="Ruan X.D."/>
            <person name="Zhao L."/>
            <person name="Wei J.T."/>
            <person name="Ye R.Z."/>
            <person name="Que T.C."/>
            <person name="Du C.H."/>
            <person name="Zhou Y.H."/>
            <person name="Cheng J.X."/>
            <person name="Dai P.F."/>
            <person name="Guo W.B."/>
            <person name="Han X.H."/>
            <person name="Huang E.J."/>
            <person name="Li L.F."/>
            <person name="Wei W."/>
            <person name="Gao Y.C."/>
            <person name="Liu J.Z."/>
            <person name="Shao H.Z."/>
            <person name="Wang X."/>
            <person name="Wang C.C."/>
            <person name="Yang T.C."/>
            <person name="Huo Q.B."/>
            <person name="Li W."/>
            <person name="Chen H.Y."/>
            <person name="Chen S.E."/>
            <person name="Zhou L.G."/>
            <person name="Ni X.B."/>
            <person name="Tian J.H."/>
            <person name="Sheng Y."/>
            <person name="Liu T."/>
            <person name="Pan Y.S."/>
            <person name="Xia L.Y."/>
            <person name="Li J."/>
            <person name="Zhao F."/>
            <person name="Cao W.C."/>
        </authorList>
    </citation>
    <scope>NUCLEOTIDE SEQUENCE [LARGE SCALE GENOMIC DNA]</scope>
    <source>
        <strain evidence="1">Iper-2018</strain>
    </source>
</reference>
<accession>A0AC60P8S5</accession>
<dbReference type="Proteomes" id="UP000805193">
    <property type="component" value="Unassembled WGS sequence"/>
</dbReference>
<keyword evidence="2" id="KW-1185">Reference proteome</keyword>